<evidence type="ECO:0000313" key="17">
    <source>
        <dbReference type="Proteomes" id="UP000046395"/>
    </source>
</evidence>
<evidence type="ECO:0000256" key="4">
    <source>
        <dbReference type="ARBA" id="ARBA00022475"/>
    </source>
</evidence>
<evidence type="ECO:0000259" key="15">
    <source>
        <dbReference type="Pfam" id="PF07850"/>
    </source>
</evidence>
<keyword evidence="6 13" id="KW-0812">Transmembrane</keyword>
<evidence type="ECO:0000256" key="14">
    <source>
        <dbReference type="SAM" id="SignalP"/>
    </source>
</evidence>
<dbReference type="GO" id="GO:0030177">
    <property type="term" value="P:positive regulation of Wnt signaling pathway"/>
    <property type="evidence" value="ECO:0007669"/>
    <property type="project" value="TreeGrafter"/>
</dbReference>
<name>A0A5S6R0C2_TRIMR</name>
<protein>
    <submittedName>
        <fullName evidence="18">Renin receptor</fullName>
    </submittedName>
</protein>
<evidence type="ECO:0000256" key="7">
    <source>
        <dbReference type="ARBA" id="ARBA00022729"/>
    </source>
</evidence>
<evidence type="ECO:0000256" key="12">
    <source>
        <dbReference type="SAM" id="MobiDB-lite"/>
    </source>
</evidence>
<dbReference type="GO" id="GO:0038023">
    <property type="term" value="F:signaling receptor activity"/>
    <property type="evidence" value="ECO:0007669"/>
    <property type="project" value="InterPro"/>
</dbReference>
<dbReference type="Pfam" id="PF25294">
    <property type="entry name" value="RENR_N"/>
    <property type="match status" value="1"/>
</dbReference>
<evidence type="ECO:0000259" key="16">
    <source>
        <dbReference type="Pfam" id="PF25294"/>
    </source>
</evidence>
<proteinExistence type="predicted"/>
<feature type="domain" description="Renin receptor-like C-terminal transmembrane spanning segment" evidence="15">
    <location>
        <begin position="269"/>
        <end position="330"/>
    </location>
</feature>
<evidence type="ECO:0000256" key="9">
    <source>
        <dbReference type="ARBA" id="ARBA00022989"/>
    </source>
</evidence>
<comment type="subcellular location">
    <subcellularLocation>
        <location evidence="2">Cell membrane</location>
        <topology evidence="2">Single-pass type I membrane protein</topology>
    </subcellularLocation>
    <subcellularLocation>
        <location evidence="1">Endoplasmic reticulum membrane</location>
        <topology evidence="1">Single-pass type I membrane protein</topology>
    </subcellularLocation>
    <subcellularLocation>
        <location evidence="3">Vesicle</location>
    </subcellularLocation>
</comment>
<dbReference type="PANTHER" id="PTHR13351">
    <property type="entry name" value="RENIN RECEPTOR"/>
    <property type="match status" value="1"/>
</dbReference>
<dbReference type="Proteomes" id="UP000046395">
    <property type="component" value="Unassembled WGS sequence"/>
</dbReference>
<evidence type="ECO:0000256" key="8">
    <source>
        <dbReference type="ARBA" id="ARBA00022824"/>
    </source>
</evidence>
<feature type="domain" description="Renin receptor N-terminal" evidence="16">
    <location>
        <begin position="17"/>
        <end position="126"/>
    </location>
</feature>
<keyword evidence="7 14" id="KW-0732">Signal</keyword>
<keyword evidence="9 13" id="KW-1133">Transmembrane helix</keyword>
<accession>A0A5S6R0C2</accession>
<dbReference type="GO" id="GO:0098588">
    <property type="term" value="C:bounding membrane of organelle"/>
    <property type="evidence" value="ECO:0007669"/>
    <property type="project" value="UniProtKB-ARBA"/>
</dbReference>
<keyword evidence="11" id="KW-0675">Receptor</keyword>
<organism evidence="17 18">
    <name type="scientific">Trichuris muris</name>
    <name type="common">Mouse whipworm</name>
    <dbReference type="NCBI Taxonomy" id="70415"/>
    <lineage>
        <taxon>Eukaryota</taxon>
        <taxon>Metazoa</taxon>
        <taxon>Ecdysozoa</taxon>
        <taxon>Nematoda</taxon>
        <taxon>Enoplea</taxon>
        <taxon>Dorylaimia</taxon>
        <taxon>Trichinellida</taxon>
        <taxon>Trichuridae</taxon>
        <taxon>Trichuris</taxon>
    </lineage>
</organism>
<feature type="chain" id="PRO_5024326756" evidence="14">
    <location>
        <begin position="18"/>
        <end position="330"/>
    </location>
</feature>
<dbReference type="AlphaFoldDB" id="A0A5S6R0C2"/>
<evidence type="ECO:0000256" key="13">
    <source>
        <dbReference type="SAM" id="Phobius"/>
    </source>
</evidence>
<evidence type="ECO:0000256" key="3">
    <source>
        <dbReference type="ARBA" id="ARBA00004373"/>
    </source>
</evidence>
<dbReference type="WBParaSite" id="TMUE_3000012878.1">
    <property type="protein sequence ID" value="TMUE_3000012878.1"/>
    <property type="gene ID" value="WBGene00293299"/>
</dbReference>
<evidence type="ECO:0000256" key="6">
    <source>
        <dbReference type="ARBA" id="ARBA00022692"/>
    </source>
</evidence>
<evidence type="ECO:0000313" key="18">
    <source>
        <dbReference type="WBParaSite" id="TMUE_3000012878.1"/>
    </source>
</evidence>
<dbReference type="GO" id="GO:0031982">
    <property type="term" value="C:vesicle"/>
    <property type="evidence" value="ECO:0007669"/>
    <property type="project" value="UniProtKB-SubCell"/>
</dbReference>
<keyword evidence="8" id="KW-0256">Endoplasmic reticulum</keyword>
<dbReference type="Pfam" id="PF07850">
    <property type="entry name" value="Renin_r"/>
    <property type="match status" value="1"/>
</dbReference>
<dbReference type="PANTHER" id="PTHR13351:SF1">
    <property type="entry name" value="RENIN RECEPTOR"/>
    <property type="match status" value="1"/>
</dbReference>
<evidence type="ECO:0000256" key="11">
    <source>
        <dbReference type="ARBA" id="ARBA00023170"/>
    </source>
</evidence>
<evidence type="ECO:0000256" key="10">
    <source>
        <dbReference type="ARBA" id="ARBA00023136"/>
    </source>
</evidence>
<keyword evidence="4" id="KW-1003">Cell membrane</keyword>
<keyword evidence="17" id="KW-1185">Reference proteome</keyword>
<feature type="transmembrane region" description="Helical" evidence="13">
    <location>
        <begin position="285"/>
        <end position="306"/>
    </location>
</feature>
<keyword evidence="5" id="KW-0165">Cleavage on pair of basic residues</keyword>
<evidence type="ECO:0000256" key="1">
    <source>
        <dbReference type="ARBA" id="ARBA00004115"/>
    </source>
</evidence>
<keyword evidence="10 13" id="KW-0472">Membrane</keyword>
<evidence type="ECO:0000256" key="5">
    <source>
        <dbReference type="ARBA" id="ARBA00022685"/>
    </source>
</evidence>
<dbReference type="STRING" id="70415.A0A5S6R0C2"/>
<dbReference type="InterPro" id="IPR056780">
    <property type="entry name" value="Renin_r_C"/>
</dbReference>
<evidence type="ECO:0000256" key="2">
    <source>
        <dbReference type="ARBA" id="ARBA00004251"/>
    </source>
</evidence>
<dbReference type="GO" id="GO:0009897">
    <property type="term" value="C:external side of plasma membrane"/>
    <property type="evidence" value="ECO:0007669"/>
    <property type="project" value="TreeGrafter"/>
</dbReference>
<feature type="region of interest" description="Disordered" evidence="12">
    <location>
        <begin position="249"/>
        <end position="270"/>
    </location>
</feature>
<dbReference type="GO" id="GO:0005789">
    <property type="term" value="C:endoplasmic reticulum membrane"/>
    <property type="evidence" value="ECO:0007669"/>
    <property type="project" value="UniProtKB-SubCell"/>
</dbReference>
<dbReference type="InterPro" id="IPR057318">
    <property type="entry name" value="RENR_N"/>
</dbReference>
<feature type="signal peptide" evidence="14">
    <location>
        <begin position="1"/>
        <end position="17"/>
    </location>
</feature>
<dbReference type="InterPro" id="IPR012493">
    <property type="entry name" value="Renin_rcpt"/>
</dbReference>
<reference evidence="18" key="1">
    <citation type="submission" date="2019-12" db="UniProtKB">
        <authorList>
            <consortium name="WormBaseParasite"/>
        </authorList>
    </citation>
    <scope>IDENTIFICATION</scope>
</reference>
<sequence>MILHLLAILDFLSVTFAASLSFLHVPSTVHLPHDDVVLTSELQAIQKSFFGLSAEAPFAWLNSGNLWQRPEAIVVFDVTTPEHIRLPSMGANSYKLQQDVPVDFTGLWSVMEQEFAGQNPYVIETGVTGISGVPGSAFDQTLMNASSPALFAIDSSGHSTLKAEVAAAKALNRWLKSAVQLRNGIPDFYLVSFEALSLFDEPSSIGSETVRNAVRQIGSVIDEISETVKNRYGGNCILEVISTTGAKSRKPRAANLEHSSEKRRSKRSTEGLPTSYSFYDHNYTVIFNICLWLVIAFSCTLLYVGIGMWSMDPGRESIVYRMTMTRAKKD</sequence>